<dbReference type="SUPFAM" id="SSF52266">
    <property type="entry name" value="SGNH hydrolase"/>
    <property type="match status" value="1"/>
</dbReference>
<reference evidence="1" key="1">
    <citation type="submission" date="2020-05" db="EMBL/GenBank/DDBJ databases">
        <title>Phylogenomic resolution of chytrid fungi.</title>
        <authorList>
            <person name="Stajich J.E."/>
            <person name="Amses K."/>
            <person name="Simmons R."/>
            <person name="Seto K."/>
            <person name="Myers J."/>
            <person name="Bonds A."/>
            <person name="Quandt C.A."/>
            <person name="Barry K."/>
            <person name="Liu P."/>
            <person name="Grigoriev I."/>
            <person name="Longcore J.E."/>
            <person name="James T.Y."/>
        </authorList>
    </citation>
    <scope>NUCLEOTIDE SEQUENCE</scope>
    <source>
        <strain evidence="1">JEL0318</strain>
    </source>
</reference>
<proteinExistence type="predicted"/>
<protein>
    <recommendedName>
        <fullName evidence="3">SGNH hydrolase-type esterase domain-containing protein</fullName>
    </recommendedName>
</protein>
<dbReference type="Gene3D" id="3.40.50.1110">
    <property type="entry name" value="SGNH hydrolase"/>
    <property type="match status" value="1"/>
</dbReference>
<gene>
    <name evidence="1" type="ORF">HK097_009073</name>
</gene>
<dbReference type="EMBL" id="JADGJD010000573">
    <property type="protein sequence ID" value="KAJ3049947.1"/>
    <property type="molecule type" value="Genomic_DNA"/>
</dbReference>
<organism evidence="1 2">
    <name type="scientific">Rhizophlyctis rosea</name>
    <dbReference type="NCBI Taxonomy" id="64517"/>
    <lineage>
        <taxon>Eukaryota</taxon>
        <taxon>Fungi</taxon>
        <taxon>Fungi incertae sedis</taxon>
        <taxon>Chytridiomycota</taxon>
        <taxon>Chytridiomycota incertae sedis</taxon>
        <taxon>Chytridiomycetes</taxon>
        <taxon>Rhizophlyctidales</taxon>
        <taxon>Rhizophlyctidaceae</taxon>
        <taxon>Rhizophlyctis</taxon>
    </lineage>
</organism>
<keyword evidence="2" id="KW-1185">Reference proteome</keyword>
<dbReference type="AlphaFoldDB" id="A0AAD5S9F4"/>
<dbReference type="InterPro" id="IPR036514">
    <property type="entry name" value="SGNH_hydro_sf"/>
</dbReference>
<accession>A0AAD5S9F4</accession>
<name>A0AAD5S9F4_9FUNG</name>
<evidence type="ECO:0008006" key="3">
    <source>
        <dbReference type="Google" id="ProtNLM"/>
    </source>
</evidence>
<dbReference type="Proteomes" id="UP001212841">
    <property type="component" value="Unassembled WGS sequence"/>
</dbReference>
<evidence type="ECO:0000313" key="2">
    <source>
        <dbReference type="Proteomes" id="UP001212841"/>
    </source>
</evidence>
<dbReference type="InterPro" id="IPR001087">
    <property type="entry name" value="GDSL"/>
</dbReference>
<sequence>MVCGELRSSWVNINRLSSTTRAKTHFDKVFAEPRHAQADIVILLVGFNDGRQRRYPEITPEQTVQNISSTARVLRNMGKEVWIFPIATHGDEDYLHPDYGDRFYEANVRRNELLLDWLSNTKDPEIRTGPLIYAFNFEYRHPSLWYHDGEHFSSKGYKKVAKDLFDELAPSLVKREFAKFSKQLFK</sequence>
<dbReference type="CDD" id="cd00229">
    <property type="entry name" value="SGNH_hydrolase"/>
    <property type="match status" value="1"/>
</dbReference>
<dbReference type="GO" id="GO:0016788">
    <property type="term" value="F:hydrolase activity, acting on ester bonds"/>
    <property type="evidence" value="ECO:0007669"/>
    <property type="project" value="InterPro"/>
</dbReference>
<comment type="caution">
    <text evidence="1">The sequence shown here is derived from an EMBL/GenBank/DDBJ whole genome shotgun (WGS) entry which is preliminary data.</text>
</comment>
<evidence type="ECO:0000313" key="1">
    <source>
        <dbReference type="EMBL" id="KAJ3049947.1"/>
    </source>
</evidence>
<dbReference type="Pfam" id="PF00657">
    <property type="entry name" value="Lipase_GDSL"/>
    <property type="match status" value="1"/>
</dbReference>